<keyword evidence="3" id="KW-1185">Reference proteome</keyword>
<accession>A0A1R1E4Z3</accession>
<comment type="caution">
    <text evidence="2">The sequence shown here is derived from an EMBL/GenBank/DDBJ whole genome shotgun (WGS) entry which is preliminary data.</text>
</comment>
<evidence type="ECO:0000313" key="2">
    <source>
        <dbReference type="EMBL" id="OMF46893.1"/>
    </source>
</evidence>
<dbReference type="InterPro" id="IPR025359">
    <property type="entry name" value="SduA_C"/>
</dbReference>
<name>A0A1R1E4Z3_9BACL</name>
<reference evidence="2 3" key="1">
    <citation type="submission" date="2016-11" db="EMBL/GenBank/DDBJ databases">
        <title>Paenibacillus species isolates.</title>
        <authorList>
            <person name="Beno S.M."/>
        </authorList>
    </citation>
    <scope>NUCLEOTIDE SEQUENCE [LARGE SCALE GENOMIC DNA]</scope>
    <source>
        <strain evidence="2 3">FSL R5-0378</strain>
    </source>
</reference>
<evidence type="ECO:0000313" key="3">
    <source>
        <dbReference type="Proteomes" id="UP000187172"/>
    </source>
</evidence>
<evidence type="ECO:0000259" key="1">
    <source>
        <dbReference type="Pfam" id="PF14082"/>
    </source>
</evidence>
<feature type="domain" description="Shedu protein SduA C-terminal" evidence="1">
    <location>
        <begin position="218"/>
        <end position="382"/>
    </location>
</feature>
<dbReference type="Pfam" id="PF14082">
    <property type="entry name" value="SduA_C"/>
    <property type="match status" value="1"/>
</dbReference>
<dbReference type="RefSeq" id="WP_076176615.1">
    <property type="nucleotide sequence ID" value="NZ_MRTP01000020.1"/>
</dbReference>
<organism evidence="2 3">
    <name type="scientific">Paenibacillus rhizosphaerae</name>
    <dbReference type="NCBI Taxonomy" id="297318"/>
    <lineage>
        <taxon>Bacteria</taxon>
        <taxon>Bacillati</taxon>
        <taxon>Bacillota</taxon>
        <taxon>Bacilli</taxon>
        <taxon>Bacillales</taxon>
        <taxon>Paenibacillaceae</taxon>
        <taxon>Paenibacillus</taxon>
    </lineage>
</organism>
<gene>
    <name evidence="2" type="ORF">BK138_32895</name>
</gene>
<dbReference type="Proteomes" id="UP000187172">
    <property type="component" value="Unassembled WGS sequence"/>
</dbReference>
<sequence length="407" mass="48071">MIRFEEIGDEIIFRYTPRDGLYWITKKFDDNEKIAIGKTFYFEKNDLYKEISWEELALEEAQFSFAKLEGDYFRVKKTAIGIEKELLIHKSIKFQLNIFKTWNNISIFRRVFDVIEGDLSIGPKESDLPIEEFNKLLKIFPNSTEIQKYSNARISHILKEYVNIKQDFVSEYNSYMSKKSVAKSIKSSLSASFAEYEIKKYQIVLNRLKDMLKNEKGYSESDWQIEIIDVLILMYPKYITAFKEVTVYDDYDLKERRLDYMLVDSNGNVDVVEIKKPNSNALISTRTYRDNYIPVRELSGTIMQVEKYLFHLNKSGRQGEVKLTNKYKDLLPDGFMINITNPNAILILGREKDLDIEQLRDLEVIKRKYKNVMDIVTYDDLIRRLERIIEKFQSQLPKEDSKSDSAV</sequence>
<dbReference type="EMBL" id="MRTP01000020">
    <property type="protein sequence ID" value="OMF46893.1"/>
    <property type="molecule type" value="Genomic_DNA"/>
</dbReference>
<dbReference type="AlphaFoldDB" id="A0A1R1E4Z3"/>
<proteinExistence type="predicted"/>
<protein>
    <recommendedName>
        <fullName evidence="1">Shedu protein SduA C-terminal domain-containing protein</fullName>
    </recommendedName>
</protein>